<dbReference type="Proteomes" id="UP001153076">
    <property type="component" value="Unassembled WGS sequence"/>
</dbReference>
<feature type="region of interest" description="Disordered" evidence="2">
    <location>
        <begin position="254"/>
        <end position="274"/>
    </location>
</feature>
<evidence type="ECO:0000313" key="3">
    <source>
        <dbReference type="EMBL" id="KAJ8430494.1"/>
    </source>
</evidence>
<dbReference type="EMBL" id="JAKOGI010000790">
    <property type="protein sequence ID" value="KAJ8430494.1"/>
    <property type="molecule type" value="Genomic_DNA"/>
</dbReference>
<dbReference type="Pfam" id="PF03004">
    <property type="entry name" value="Transposase_24"/>
    <property type="match status" value="1"/>
</dbReference>
<organism evidence="3 4">
    <name type="scientific">Carnegiea gigantea</name>
    <dbReference type="NCBI Taxonomy" id="171969"/>
    <lineage>
        <taxon>Eukaryota</taxon>
        <taxon>Viridiplantae</taxon>
        <taxon>Streptophyta</taxon>
        <taxon>Embryophyta</taxon>
        <taxon>Tracheophyta</taxon>
        <taxon>Spermatophyta</taxon>
        <taxon>Magnoliopsida</taxon>
        <taxon>eudicotyledons</taxon>
        <taxon>Gunneridae</taxon>
        <taxon>Pentapetalae</taxon>
        <taxon>Caryophyllales</taxon>
        <taxon>Cactineae</taxon>
        <taxon>Cactaceae</taxon>
        <taxon>Cactoideae</taxon>
        <taxon>Echinocereeae</taxon>
        <taxon>Carnegiea</taxon>
    </lineage>
</organism>
<feature type="region of interest" description="Disordered" evidence="2">
    <location>
        <begin position="462"/>
        <end position="493"/>
    </location>
</feature>
<evidence type="ECO:0000313" key="4">
    <source>
        <dbReference type="Proteomes" id="UP001153076"/>
    </source>
</evidence>
<evidence type="ECO:0000256" key="1">
    <source>
        <dbReference type="SAM" id="Coils"/>
    </source>
</evidence>
<keyword evidence="1" id="KW-0175">Coiled coil</keyword>
<gene>
    <name evidence="3" type="ORF">Cgig2_006234</name>
</gene>
<accession>A0A9Q1JT31</accession>
<feature type="region of interest" description="Disordered" evidence="2">
    <location>
        <begin position="126"/>
        <end position="164"/>
    </location>
</feature>
<feature type="compositionally biased region" description="Polar residues" evidence="2">
    <location>
        <begin position="148"/>
        <end position="158"/>
    </location>
</feature>
<keyword evidence="4" id="KW-1185">Reference proteome</keyword>
<sequence length="493" mass="54841">MTDRDSRRQRRRRGGARLSDADSHSPEAVGVGEPTYSSPIRVSLTAAASTSFVPTPQVDARIGNPFVDPNQVPLLNQDAGLQAPHAGDTSGAGGVNTAFWNTFGPFMPYNANLILSALGSMQQTALHPPPHHIPHPAVVSTPQPTPEPQAQGTAQQSGGRILPWSEPEVAVRDKSLIKPEGDTYMLYYHFSKYKMLVICNSILGELCSSIGAKQLKNLFAYARKIGKGPDWASPDNWARLLKYWAGTDFQKLSAQNKKNRSSDPEGVGPSLHTCGSIPITERRRRLVLYNSVSLEREPTVDELYRDTHMCRKKDNQGNWVCKKSELRLDEHLKRWHEYRSSHTSTDDSSQTPPLSEQDIWVQGNLTSKGRVYGFGAEGVLMKQRSRLSASTRSSSVHNYDAREMAMRLNESVVRAAEEARQAEEANHKEIEDLRQQLAQEKAARQRDKEKVKSKLSKLWRFFKSQQAGSSTAPPQDDDADEPDPSNLGDSSED</sequence>
<dbReference type="AlphaFoldDB" id="A0A9Q1JT31"/>
<proteinExistence type="predicted"/>
<dbReference type="InterPro" id="IPR004252">
    <property type="entry name" value="Probable_transposase_24"/>
</dbReference>
<comment type="caution">
    <text evidence="3">The sequence shown here is derived from an EMBL/GenBank/DDBJ whole genome shotgun (WGS) entry which is preliminary data.</text>
</comment>
<reference evidence="3" key="1">
    <citation type="submission" date="2022-04" db="EMBL/GenBank/DDBJ databases">
        <title>Carnegiea gigantea Genome sequencing and assembly v2.</title>
        <authorList>
            <person name="Copetti D."/>
            <person name="Sanderson M.J."/>
            <person name="Burquez A."/>
            <person name="Wojciechowski M.F."/>
        </authorList>
    </citation>
    <scope>NUCLEOTIDE SEQUENCE</scope>
    <source>
        <strain evidence="3">SGP5-SGP5p</strain>
        <tissue evidence="3">Aerial part</tissue>
    </source>
</reference>
<name>A0A9Q1JT31_9CARY</name>
<protein>
    <submittedName>
        <fullName evidence="3">Uncharacterized protein</fullName>
    </submittedName>
</protein>
<evidence type="ECO:0000256" key="2">
    <source>
        <dbReference type="SAM" id="MobiDB-lite"/>
    </source>
</evidence>
<feature type="coiled-coil region" evidence="1">
    <location>
        <begin position="405"/>
        <end position="454"/>
    </location>
</feature>
<dbReference type="OrthoDB" id="1418522at2759"/>
<feature type="region of interest" description="Disordered" evidence="2">
    <location>
        <begin position="1"/>
        <end position="36"/>
    </location>
</feature>